<keyword evidence="8 10" id="KW-1133">Transmembrane helix</keyword>
<dbReference type="GO" id="GO:0005524">
    <property type="term" value="F:ATP binding"/>
    <property type="evidence" value="ECO:0007669"/>
    <property type="project" value="UniProtKB-UniRule"/>
</dbReference>
<dbReference type="InterPro" id="IPR004014">
    <property type="entry name" value="ATPase_P-typ_cation-transptr_N"/>
</dbReference>
<dbReference type="Pfam" id="PF00122">
    <property type="entry name" value="E1-E2_ATPase"/>
    <property type="match status" value="1"/>
</dbReference>
<feature type="transmembrane region" description="Helical" evidence="10">
    <location>
        <begin position="766"/>
        <end position="787"/>
    </location>
</feature>
<dbReference type="SUPFAM" id="SSF81665">
    <property type="entry name" value="Calcium ATPase, transmembrane domain M"/>
    <property type="match status" value="1"/>
</dbReference>
<dbReference type="NCBIfam" id="TIGR01494">
    <property type="entry name" value="ATPase_P-type"/>
    <property type="match status" value="3"/>
</dbReference>
<dbReference type="EMBL" id="BCMY01000010">
    <property type="protein sequence ID" value="GAQ43849.1"/>
    <property type="molecule type" value="Genomic_DNA"/>
</dbReference>
<dbReference type="PROSITE" id="PS00154">
    <property type="entry name" value="ATPASE_E1_E2"/>
    <property type="match status" value="1"/>
</dbReference>
<evidence type="ECO:0000256" key="9">
    <source>
        <dbReference type="ARBA" id="ARBA00023136"/>
    </source>
</evidence>
<keyword evidence="10" id="KW-0375">Hydrogen ion transport</keyword>
<keyword evidence="9 10" id="KW-0472">Membrane</keyword>
<evidence type="ECO:0000256" key="4">
    <source>
        <dbReference type="ARBA" id="ARBA00022692"/>
    </source>
</evidence>
<dbReference type="FunFam" id="1.20.1110.10:FF:000021">
    <property type="entry name" value="Plasma membrane ATPase"/>
    <property type="match status" value="1"/>
</dbReference>
<evidence type="ECO:0000256" key="10">
    <source>
        <dbReference type="RuleBase" id="RU362083"/>
    </source>
</evidence>
<dbReference type="PANTHER" id="PTHR42861">
    <property type="entry name" value="CALCIUM-TRANSPORTING ATPASE"/>
    <property type="match status" value="1"/>
</dbReference>
<evidence type="ECO:0000313" key="14">
    <source>
        <dbReference type="Proteomes" id="UP000068243"/>
    </source>
</evidence>
<evidence type="ECO:0000256" key="11">
    <source>
        <dbReference type="SAM" id="MobiDB-lite"/>
    </source>
</evidence>
<dbReference type="EC" id="7.1.2.1" evidence="10"/>
<feature type="transmembrane region" description="Helical" evidence="10">
    <location>
        <begin position="829"/>
        <end position="847"/>
    </location>
</feature>
<comment type="similarity">
    <text evidence="3 10">Belongs to the cation transport ATPase (P-type) (TC 3.A.3) family. Type IIIA subfamily.</text>
</comment>
<feature type="transmembrane region" description="Helical" evidence="10">
    <location>
        <begin position="373"/>
        <end position="393"/>
    </location>
</feature>
<dbReference type="PaxDb" id="5061-CADANGAP00007985"/>
<dbReference type="SFLD" id="SFLDS00003">
    <property type="entry name" value="Haloacid_Dehalogenase"/>
    <property type="match status" value="1"/>
</dbReference>
<dbReference type="SFLD" id="SFLDG00002">
    <property type="entry name" value="C1.7:_P-type_atpase_like"/>
    <property type="match status" value="1"/>
</dbReference>
<organism evidence="13 14">
    <name type="scientific">Aspergillus niger</name>
    <dbReference type="NCBI Taxonomy" id="5061"/>
    <lineage>
        <taxon>Eukaryota</taxon>
        <taxon>Fungi</taxon>
        <taxon>Dikarya</taxon>
        <taxon>Ascomycota</taxon>
        <taxon>Pezizomycotina</taxon>
        <taxon>Eurotiomycetes</taxon>
        <taxon>Eurotiomycetidae</taxon>
        <taxon>Eurotiales</taxon>
        <taxon>Aspergillaceae</taxon>
        <taxon>Aspergillus</taxon>
        <taxon>Aspergillus subgen. Circumdati</taxon>
    </lineage>
</organism>
<dbReference type="InterPro" id="IPR023299">
    <property type="entry name" value="ATPase_P-typ_cyto_dom_N"/>
</dbReference>
<dbReference type="VEuPathDB" id="FungiDB:An09g05950"/>
<reference evidence="14" key="1">
    <citation type="journal article" date="2016" name="Genome Announc.">
        <title>Draft genome sequence of Aspergillus niger strain An76.</title>
        <authorList>
            <person name="Gong W."/>
            <person name="Cheng Z."/>
            <person name="Zhang H."/>
            <person name="Liu L."/>
            <person name="Gao P."/>
            <person name="Wang L."/>
        </authorList>
    </citation>
    <scope>NUCLEOTIDE SEQUENCE [LARGE SCALE GENOMIC DNA]</scope>
    <source>
        <strain evidence="14">An76</strain>
    </source>
</reference>
<comment type="subcellular location">
    <subcellularLocation>
        <location evidence="10">Cell membrane</location>
        <topology evidence="10">Multi-pass membrane protein</topology>
    </subcellularLocation>
    <subcellularLocation>
        <location evidence="2">Membrane</location>
        <topology evidence="2">Multi-pass membrane protein</topology>
    </subcellularLocation>
</comment>
<feature type="compositionally biased region" description="Low complexity" evidence="11">
    <location>
        <begin position="16"/>
        <end position="25"/>
    </location>
</feature>
<dbReference type="InterPro" id="IPR006534">
    <property type="entry name" value="P-type_ATPase_IIIA"/>
</dbReference>
<accession>A0A100IMD3</accession>
<dbReference type="InterPro" id="IPR023214">
    <property type="entry name" value="HAD_sf"/>
</dbReference>
<name>A0A100IMD3_ASPNG</name>
<dbReference type="OMA" id="GHFELVM"/>
<evidence type="ECO:0000259" key="12">
    <source>
        <dbReference type="SMART" id="SM00831"/>
    </source>
</evidence>
<comment type="caution">
    <text evidence="13">The sequence shown here is derived from an EMBL/GenBank/DDBJ whole genome shotgun (WGS) entry which is preliminary data.</text>
</comment>
<dbReference type="InterPro" id="IPR018303">
    <property type="entry name" value="ATPase_P-typ_P_site"/>
</dbReference>
<dbReference type="InterPro" id="IPR001757">
    <property type="entry name" value="P_typ_ATPase"/>
</dbReference>
<dbReference type="GO" id="GO:0008553">
    <property type="term" value="F:P-type proton-exporting transporter activity"/>
    <property type="evidence" value="ECO:0007669"/>
    <property type="project" value="UniProtKB-UniRule"/>
</dbReference>
<dbReference type="InterPro" id="IPR044492">
    <property type="entry name" value="P_typ_ATPase_HD_dom"/>
</dbReference>
<dbReference type="SUPFAM" id="SSF81653">
    <property type="entry name" value="Calcium ATPase, transduction domain A"/>
    <property type="match status" value="2"/>
</dbReference>
<evidence type="ECO:0000256" key="7">
    <source>
        <dbReference type="ARBA" id="ARBA00022967"/>
    </source>
</evidence>
<gene>
    <name evidence="13" type="ORF">ABL_06510</name>
</gene>
<keyword evidence="10" id="KW-0406">Ion transport</keyword>
<keyword evidence="4 10" id="KW-0812">Transmembrane</keyword>
<dbReference type="Gene3D" id="3.40.50.1000">
    <property type="entry name" value="HAD superfamily/HAD-like"/>
    <property type="match status" value="1"/>
</dbReference>
<dbReference type="InterPro" id="IPR023298">
    <property type="entry name" value="ATPase_P-typ_TM_dom_sf"/>
</dbReference>
<keyword evidence="7 10" id="KW-1278">Translocase</keyword>
<dbReference type="InterPro" id="IPR008250">
    <property type="entry name" value="ATPase_P-typ_transduc_dom_A_sf"/>
</dbReference>
<dbReference type="FunFam" id="3.40.1110.10:FF:000005">
    <property type="entry name" value="Plasma membrane ATPase"/>
    <property type="match status" value="1"/>
</dbReference>
<feature type="transmembrane region" description="Helical" evidence="10">
    <location>
        <begin position="944"/>
        <end position="962"/>
    </location>
</feature>
<comment type="caution">
    <text evidence="10">Lacks conserved residue(s) required for the propagation of feature annotation.</text>
</comment>
<dbReference type="FunFam" id="2.70.150.10:FF:000030">
    <property type="entry name" value="Plasma membrane ATPase"/>
    <property type="match status" value="1"/>
</dbReference>
<comment type="function">
    <text evidence="1">The plasma membrane ATPase of plants and fungi is a hydrogen ion pump. The proton gradient it generates drives the active transport of nutrients by H(+)-symport. The resulting external acidification and/or internal alkinization may mediate growth responses.</text>
</comment>
<keyword evidence="10" id="KW-0460">Magnesium</keyword>
<proteinExistence type="inferred from homology"/>
<evidence type="ECO:0000256" key="3">
    <source>
        <dbReference type="ARBA" id="ARBA00008804"/>
    </source>
</evidence>
<dbReference type="Proteomes" id="UP000068243">
    <property type="component" value="Unassembled WGS sequence"/>
</dbReference>
<dbReference type="SFLD" id="SFLDF00027">
    <property type="entry name" value="p-type_atpase"/>
    <property type="match status" value="1"/>
</dbReference>
<evidence type="ECO:0000256" key="8">
    <source>
        <dbReference type="ARBA" id="ARBA00022989"/>
    </source>
</evidence>
<dbReference type="FunFam" id="3.40.50.1000:FF:000008">
    <property type="entry name" value="Plasma membrane ATPase"/>
    <property type="match status" value="1"/>
</dbReference>
<feature type="region of interest" description="Disordered" evidence="11">
    <location>
        <begin position="1"/>
        <end position="38"/>
    </location>
</feature>
<feature type="transmembrane region" description="Helical" evidence="10">
    <location>
        <begin position="405"/>
        <end position="434"/>
    </location>
</feature>
<dbReference type="OrthoDB" id="116380at2759"/>
<dbReference type="InterPro" id="IPR036412">
    <property type="entry name" value="HAD-like_sf"/>
</dbReference>
<comment type="catalytic activity">
    <reaction evidence="10">
        <text>ATP + H2O + H(+)(in) = ADP + phosphate + 2 H(+)(out)</text>
        <dbReference type="Rhea" id="RHEA:20852"/>
        <dbReference type="ChEBI" id="CHEBI:15377"/>
        <dbReference type="ChEBI" id="CHEBI:15378"/>
        <dbReference type="ChEBI" id="CHEBI:30616"/>
        <dbReference type="ChEBI" id="CHEBI:43474"/>
        <dbReference type="ChEBI" id="CHEBI:456216"/>
        <dbReference type="EC" id="7.1.2.1"/>
    </reaction>
</comment>
<evidence type="ECO:0000256" key="1">
    <source>
        <dbReference type="ARBA" id="ARBA00003417"/>
    </source>
</evidence>
<feature type="transmembrane region" description="Helical" evidence="10">
    <location>
        <begin position="893"/>
        <end position="915"/>
    </location>
</feature>
<evidence type="ECO:0000256" key="5">
    <source>
        <dbReference type="ARBA" id="ARBA00022741"/>
    </source>
</evidence>
<dbReference type="Gene3D" id="1.20.1110.10">
    <property type="entry name" value="Calcium-transporting ATPase, transmembrane domain"/>
    <property type="match status" value="2"/>
</dbReference>
<keyword evidence="6 10" id="KW-0067">ATP-binding</keyword>
<keyword evidence="5 10" id="KW-0547">Nucleotide-binding</keyword>
<dbReference type="VEuPathDB" id="FungiDB:ASPNIDRAFT2_1115054"/>
<dbReference type="GO" id="GO:0016887">
    <property type="term" value="F:ATP hydrolysis activity"/>
    <property type="evidence" value="ECO:0007669"/>
    <property type="project" value="InterPro"/>
</dbReference>
<dbReference type="Pfam" id="PF00702">
    <property type="entry name" value="Hydrolase"/>
    <property type="match status" value="1"/>
</dbReference>
<evidence type="ECO:0000313" key="13">
    <source>
        <dbReference type="EMBL" id="GAQ43849.1"/>
    </source>
</evidence>
<dbReference type="VEuPathDB" id="FungiDB:ATCC64974_8380"/>
<feature type="compositionally biased region" description="Basic and acidic residues" evidence="11">
    <location>
        <begin position="278"/>
        <end position="290"/>
    </location>
</feature>
<dbReference type="SMART" id="SM00831">
    <property type="entry name" value="Cation_ATPase_N"/>
    <property type="match status" value="1"/>
</dbReference>
<dbReference type="GO" id="GO:0120029">
    <property type="term" value="P:proton export across plasma membrane"/>
    <property type="evidence" value="ECO:0007669"/>
    <property type="project" value="UniProtKB-UniRule"/>
</dbReference>
<dbReference type="NCBIfam" id="TIGR01647">
    <property type="entry name" value="ATPase-IIIA_H"/>
    <property type="match status" value="1"/>
</dbReference>
<feature type="transmembrane region" description="Helical" evidence="10">
    <location>
        <begin position="793"/>
        <end position="817"/>
    </location>
</feature>
<dbReference type="PRINTS" id="PR00119">
    <property type="entry name" value="CATATPASE"/>
</dbReference>
<dbReference type="VEuPathDB" id="FungiDB:M747DRAFT_287944"/>
<sequence length="1019" mass="112759">MAEQAGASGDVERVAQTTQTQIRTSTSERRDSRRVSRVSYKEDYANLDEYGKLVKYASTYREGRPGDEMQGEEEEKRVWYAPWKKRKVFVKHVDQQPGQFPEEWLVTDIRQGLPSSEVPVRRRRAGWNELVSEKENPIAKILSYFRGPILYVMELAVLLAAGLDDWIDFGVIIGILCLNAAVGWYQEKQAADVVASLKGDIAMRATVIRDGQQQEILARELVPGDVIIIGEGSVVPADSKIICDVNDPNGWEEFKRMQEQGDLSSTSESDLEDNEPEGGQKEGEKEEDSKPKRRRGYPILACDHSAITGESLAVDRYMGGLIYYTTGCKRGKAYAVVQTGAKNSFVGKTASMVQSAKGAGHFEIVMDNIGTSLLVLVMAWILAAWIGGFYRHIPIASPGQQTLLHYTLALLIIGVPVGLPVVTTTTMAVGAAYLAKKKAIVQKLTAIESLAGVDILCSDKTGTLTANKLSIREPYVAEGVDVDWMFAVAVLASSHNIESLDPIDKVTILTLRQYPRAREILRRGWKTEKFVPFDPVSKRIVTVASCDGTRYTCTKGAPKAVLQLTNCSKSTSDHYKAKAQEFAHRGFRSLGVAVQKEGEDWTLLGMLPMFDPPREDTAQTINEAQNLGISVKMLTGDAIAIAKETCKMLALGTKVYNSDKLIHGGLSGAMAGDLVEKADGFAEVFPEHKYQVVQMLQDRGHLTAMTGDGVNDAPSLKKADCGIAVEGATEAAQSSSDIVFLEPGLSTIIDSIKVARQIFHRMKAYIQYRIALCLHLEIYLVTSMIILNESIRVELIVFLALFADLATVAVAYDNASFELRPVEWQLPKIWFISVLLGLLLALGTWVVRGTMFLPSGGIIQNWGSIQEVLFLEVALTENWLIFVTRGADTWPSIHLVTAILGVDVLATIFCLFGWFTNEDMPTNPSDSFVETTNGWTDIVTVVRIWGYSLGVEIVIALVYFMLNKFKWLDELGRHKRDKGDLKIENLLGHLARLTVEYEEPGKPKGRFFLATSKEEEEVE</sequence>
<keyword evidence="10" id="KW-0813">Transport</keyword>
<feature type="compositionally biased region" description="Basic and acidic residues" evidence="11">
    <location>
        <begin position="26"/>
        <end position="38"/>
    </location>
</feature>
<dbReference type="AlphaFoldDB" id="A0A100IMD3"/>
<protein>
    <recommendedName>
        <fullName evidence="10">Plasma membrane ATPase</fullName>
        <ecNumber evidence="10">7.1.2.1</ecNumber>
    </recommendedName>
</protein>
<feature type="region of interest" description="Disordered" evidence="11">
    <location>
        <begin position="258"/>
        <end position="295"/>
    </location>
</feature>
<evidence type="ECO:0000256" key="2">
    <source>
        <dbReference type="ARBA" id="ARBA00004141"/>
    </source>
</evidence>
<feature type="domain" description="Cation-transporting P-type ATPase N-terminal" evidence="12">
    <location>
        <begin position="96"/>
        <end position="165"/>
    </location>
</feature>
<dbReference type="GO" id="GO:0005886">
    <property type="term" value="C:plasma membrane"/>
    <property type="evidence" value="ECO:0007669"/>
    <property type="project" value="UniProtKB-SubCell"/>
</dbReference>
<dbReference type="InterPro" id="IPR059000">
    <property type="entry name" value="ATPase_P-type_domA"/>
</dbReference>
<dbReference type="PRINTS" id="PR00120">
    <property type="entry name" value="HATPASE"/>
</dbReference>
<evidence type="ECO:0000256" key="6">
    <source>
        <dbReference type="ARBA" id="ARBA00022840"/>
    </source>
</evidence>
<dbReference type="Pfam" id="PF00690">
    <property type="entry name" value="Cation_ATPase_N"/>
    <property type="match status" value="1"/>
</dbReference>
<dbReference type="SUPFAM" id="SSF56784">
    <property type="entry name" value="HAD-like"/>
    <property type="match status" value="1"/>
</dbReference>
<dbReference type="Gene3D" id="2.70.150.10">
    <property type="entry name" value="Calcium-transporting ATPase, cytoplasmic transduction domain A"/>
    <property type="match status" value="2"/>
</dbReference>
<dbReference type="Gene3D" id="3.40.1110.10">
    <property type="entry name" value="Calcium-transporting ATPase, cytoplasmic domain N"/>
    <property type="match status" value="1"/>
</dbReference>